<sequence>MSNTERSRIFSILKIVLPLLVALLLLGLGLWVFGPREPLRLETRFDPSAIGRDVSAYLSRTEADVPNLRTNAQKEVVWAYPTSKAKTPIALVYIHGFSASRDETRPLPDEVARRLGANLFFTRLAGHGRDSAAMAEPEVGDWIDDFAEAMAIGRKIGERVVVISTSTGATLTTLAASRPELMTDVAGVVEISPNFGVTDGRSWMLTIPFARSLIPYFGPEEFGTSEADMTTNGIWTQRYPTRALLPMARMVEAAQKLNVSMLRTPVLFVYAPGDKVVDAGRTASIAQRWGGPRESIVVTDSLDPSQHVIVGDATSPNTTERLSTAISEWIAALPAPIS</sequence>
<feature type="domain" description="Serine aminopeptidase S33" evidence="2">
    <location>
        <begin position="91"/>
        <end position="298"/>
    </location>
</feature>
<dbReference type="PANTHER" id="PTHR43798">
    <property type="entry name" value="MONOACYLGLYCEROL LIPASE"/>
    <property type="match status" value="1"/>
</dbReference>
<dbReference type="Gene3D" id="3.40.50.1820">
    <property type="entry name" value="alpha/beta hydrolase"/>
    <property type="match status" value="1"/>
</dbReference>
<organism evidence="3 4">
    <name type="scientific">Aureimonas jatrophae</name>
    <dbReference type="NCBI Taxonomy" id="1166073"/>
    <lineage>
        <taxon>Bacteria</taxon>
        <taxon>Pseudomonadati</taxon>
        <taxon>Pseudomonadota</taxon>
        <taxon>Alphaproteobacteria</taxon>
        <taxon>Hyphomicrobiales</taxon>
        <taxon>Aurantimonadaceae</taxon>
        <taxon>Aureimonas</taxon>
    </lineage>
</organism>
<dbReference type="InterPro" id="IPR050266">
    <property type="entry name" value="AB_hydrolase_sf"/>
</dbReference>
<evidence type="ECO:0000313" key="3">
    <source>
        <dbReference type="EMBL" id="SDO10685.1"/>
    </source>
</evidence>
<protein>
    <submittedName>
        <fullName evidence="3">Esterase/lipase</fullName>
    </submittedName>
</protein>
<dbReference type="InterPro" id="IPR022742">
    <property type="entry name" value="Hydrolase_4"/>
</dbReference>
<dbReference type="STRING" id="1166073.SAMN05192530_103353"/>
<feature type="transmembrane region" description="Helical" evidence="1">
    <location>
        <begin position="12"/>
        <end position="34"/>
    </location>
</feature>
<evidence type="ECO:0000256" key="1">
    <source>
        <dbReference type="SAM" id="Phobius"/>
    </source>
</evidence>
<dbReference type="PANTHER" id="PTHR43798:SF33">
    <property type="entry name" value="HYDROLASE, PUTATIVE (AFU_ORTHOLOGUE AFUA_2G14860)-RELATED"/>
    <property type="match status" value="1"/>
</dbReference>
<dbReference type="SUPFAM" id="SSF53474">
    <property type="entry name" value="alpha/beta-Hydrolases"/>
    <property type="match status" value="1"/>
</dbReference>
<reference evidence="3 4" key="1">
    <citation type="submission" date="2016-10" db="EMBL/GenBank/DDBJ databases">
        <authorList>
            <person name="de Groot N.N."/>
        </authorList>
    </citation>
    <scope>NUCLEOTIDE SEQUENCE [LARGE SCALE GENOMIC DNA]</scope>
    <source>
        <strain evidence="4">L7-484,KACC 16230,DSM 25025</strain>
    </source>
</reference>
<dbReference type="GO" id="GO:0016020">
    <property type="term" value="C:membrane"/>
    <property type="evidence" value="ECO:0007669"/>
    <property type="project" value="TreeGrafter"/>
</dbReference>
<keyword evidence="1" id="KW-1133">Transmembrane helix</keyword>
<evidence type="ECO:0000313" key="4">
    <source>
        <dbReference type="Proteomes" id="UP000198793"/>
    </source>
</evidence>
<keyword evidence="1" id="KW-0472">Membrane</keyword>
<dbReference type="Proteomes" id="UP000198793">
    <property type="component" value="Unassembled WGS sequence"/>
</dbReference>
<keyword evidence="4" id="KW-1185">Reference proteome</keyword>
<name>A0A1H0GUX8_9HYPH</name>
<proteinExistence type="predicted"/>
<dbReference type="RefSeq" id="WP_244519553.1">
    <property type="nucleotide sequence ID" value="NZ_FNIT01000003.1"/>
</dbReference>
<dbReference type="AlphaFoldDB" id="A0A1H0GUX8"/>
<dbReference type="InterPro" id="IPR029058">
    <property type="entry name" value="AB_hydrolase_fold"/>
</dbReference>
<evidence type="ECO:0000259" key="2">
    <source>
        <dbReference type="Pfam" id="PF12146"/>
    </source>
</evidence>
<accession>A0A1H0GUX8</accession>
<dbReference type="Pfam" id="PF12146">
    <property type="entry name" value="Hydrolase_4"/>
    <property type="match status" value="1"/>
</dbReference>
<dbReference type="EMBL" id="FNIT01000003">
    <property type="protein sequence ID" value="SDO10685.1"/>
    <property type="molecule type" value="Genomic_DNA"/>
</dbReference>
<gene>
    <name evidence="3" type="ORF">SAMN05192530_103353</name>
</gene>
<keyword evidence="1" id="KW-0812">Transmembrane</keyword>